<dbReference type="Pfam" id="PF00158">
    <property type="entry name" value="Sigma54_activat"/>
    <property type="match status" value="1"/>
</dbReference>
<evidence type="ECO:0000313" key="7">
    <source>
        <dbReference type="EMBL" id="TBU73944.1"/>
    </source>
</evidence>
<dbReference type="Pfam" id="PF01590">
    <property type="entry name" value="GAF"/>
    <property type="match status" value="1"/>
</dbReference>
<dbReference type="InterPro" id="IPR002078">
    <property type="entry name" value="Sigma_54_int"/>
</dbReference>
<dbReference type="InterPro" id="IPR035965">
    <property type="entry name" value="PAS-like_dom_sf"/>
</dbReference>
<dbReference type="InterPro" id="IPR009057">
    <property type="entry name" value="Homeodomain-like_sf"/>
</dbReference>
<dbReference type="PANTHER" id="PTHR32071:SF77">
    <property type="entry name" value="TRANSCRIPTIONAL REGULATORY PROTEIN"/>
    <property type="match status" value="1"/>
</dbReference>
<dbReference type="InterPro" id="IPR029016">
    <property type="entry name" value="GAF-like_dom_sf"/>
</dbReference>
<dbReference type="InterPro" id="IPR003593">
    <property type="entry name" value="AAA+_ATPase"/>
</dbReference>
<dbReference type="CDD" id="cd00009">
    <property type="entry name" value="AAA"/>
    <property type="match status" value="1"/>
</dbReference>
<reference evidence="7 8" key="1">
    <citation type="submission" date="2018-06" db="EMBL/GenBank/DDBJ databases">
        <title>Three novel Pseudomonas species isolated from symptomatic oak.</title>
        <authorList>
            <person name="Bueno-Gonzalez V."/>
            <person name="Brady C."/>
        </authorList>
    </citation>
    <scope>NUCLEOTIDE SEQUENCE [LARGE SCALE GENOMIC DNA]</scope>
    <source>
        <strain evidence="7 8">P9A</strain>
    </source>
</reference>
<dbReference type="Gene3D" id="1.10.10.60">
    <property type="entry name" value="Homeodomain-like"/>
    <property type="match status" value="1"/>
</dbReference>
<name>A0A4Q9QHB1_9GAMM</name>
<evidence type="ECO:0000256" key="2">
    <source>
        <dbReference type="ARBA" id="ARBA00022840"/>
    </source>
</evidence>
<dbReference type="Pfam" id="PF02954">
    <property type="entry name" value="HTH_8"/>
    <property type="match status" value="1"/>
</dbReference>
<dbReference type="PROSITE" id="PS50045">
    <property type="entry name" value="SIGMA54_INTERACT_4"/>
    <property type="match status" value="1"/>
</dbReference>
<dbReference type="Gene3D" id="3.30.450.40">
    <property type="match status" value="1"/>
</dbReference>
<dbReference type="GO" id="GO:0005524">
    <property type="term" value="F:ATP binding"/>
    <property type="evidence" value="ECO:0007669"/>
    <property type="project" value="UniProtKB-KW"/>
</dbReference>
<dbReference type="PANTHER" id="PTHR32071">
    <property type="entry name" value="TRANSCRIPTIONAL REGULATORY PROTEIN"/>
    <property type="match status" value="1"/>
</dbReference>
<keyword evidence="8" id="KW-1185">Reference proteome</keyword>
<gene>
    <name evidence="7" type="ORF">DNK06_19950</name>
</gene>
<dbReference type="OrthoDB" id="9804019at2"/>
<keyword evidence="3" id="KW-0805">Transcription regulation</keyword>
<dbReference type="PROSITE" id="PS00675">
    <property type="entry name" value="SIGMA54_INTERACT_1"/>
    <property type="match status" value="1"/>
</dbReference>
<dbReference type="FunFam" id="3.40.50.300:FF:000006">
    <property type="entry name" value="DNA-binding transcriptional regulator NtrC"/>
    <property type="match status" value="1"/>
</dbReference>
<evidence type="ECO:0000256" key="1">
    <source>
        <dbReference type="ARBA" id="ARBA00022741"/>
    </source>
</evidence>
<dbReference type="Proteomes" id="UP000292302">
    <property type="component" value="Unassembled WGS sequence"/>
</dbReference>
<keyword evidence="4" id="KW-0238">DNA-binding</keyword>
<dbReference type="InterPro" id="IPR002197">
    <property type="entry name" value="HTH_Fis"/>
</dbReference>
<dbReference type="Gene3D" id="1.10.8.60">
    <property type="match status" value="1"/>
</dbReference>
<evidence type="ECO:0000256" key="5">
    <source>
        <dbReference type="ARBA" id="ARBA00023163"/>
    </source>
</evidence>
<keyword evidence="2" id="KW-0067">ATP-binding</keyword>
<dbReference type="SMART" id="SM00382">
    <property type="entry name" value="AAA"/>
    <property type="match status" value="1"/>
</dbReference>
<keyword evidence="5" id="KW-0804">Transcription</keyword>
<dbReference type="EMBL" id="QJUI01000019">
    <property type="protein sequence ID" value="TBU73944.1"/>
    <property type="molecule type" value="Genomic_DNA"/>
</dbReference>
<dbReference type="SUPFAM" id="SSF55785">
    <property type="entry name" value="PYP-like sensor domain (PAS domain)"/>
    <property type="match status" value="1"/>
</dbReference>
<dbReference type="InterPro" id="IPR058031">
    <property type="entry name" value="AAA_lid_NorR"/>
</dbReference>
<organism evidence="7 8">
    <name type="scientific">Phytopseudomonas daroniae</name>
    <dbReference type="NCBI Taxonomy" id="2487519"/>
    <lineage>
        <taxon>Bacteria</taxon>
        <taxon>Pseudomonadati</taxon>
        <taxon>Pseudomonadota</taxon>
        <taxon>Gammaproteobacteria</taxon>
        <taxon>Pseudomonadales</taxon>
        <taxon>Pseudomonadaceae</taxon>
        <taxon>Phytopseudomonas</taxon>
    </lineage>
</organism>
<dbReference type="GO" id="GO:0006355">
    <property type="term" value="P:regulation of DNA-templated transcription"/>
    <property type="evidence" value="ECO:0007669"/>
    <property type="project" value="InterPro"/>
</dbReference>
<dbReference type="GO" id="GO:0043565">
    <property type="term" value="F:sequence-specific DNA binding"/>
    <property type="evidence" value="ECO:0007669"/>
    <property type="project" value="InterPro"/>
</dbReference>
<dbReference type="InterPro" id="IPR003018">
    <property type="entry name" value="GAF"/>
</dbReference>
<dbReference type="Gene3D" id="3.30.450.20">
    <property type="entry name" value="PAS domain"/>
    <property type="match status" value="1"/>
</dbReference>
<comment type="caution">
    <text evidence="7">The sequence shown here is derived from an EMBL/GenBank/DDBJ whole genome shotgun (WGS) entry which is preliminary data.</text>
</comment>
<keyword evidence="1" id="KW-0547">Nucleotide-binding</keyword>
<dbReference type="SUPFAM" id="SSF46689">
    <property type="entry name" value="Homeodomain-like"/>
    <property type="match status" value="1"/>
</dbReference>
<evidence type="ECO:0000256" key="4">
    <source>
        <dbReference type="ARBA" id="ARBA00023125"/>
    </source>
</evidence>
<evidence type="ECO:0000259" key="6">
    <source>
        <dbReference type="PROSITE" id="PS50045"/>
    </source>
</evidence>
<dbReference type="Gene3D" id="3.40.50.300">
    <property type="entry name" value="P-loop containing nucleotide triphosphate hydrolases"/>
    <property type="match status" value="1"/>
</dbReference>
<dbReference type="InterPro" id="IPR027417">
    <property type="entry name" value="P-loop_NTPase"/>
</dbReference>
<sequence length="609" mass="67798">MSEAARPLPHDTVIQESWSRCREFGLSHHSVPRFSLPSRDEVAALLERQQALVQTTHQEVLPCYGTILANSNCLILLADGDGHVLHAWGEQRFATQDQAAGFVSGASWLERHTGTNAIGTALSCRQAVHIQHDEHFLKANRFMSGSAAPIFDAQRRLIAVLDVSSDRYLPPSHTLGMVRMMSQSVENRLILNLFREDCFQLSFNTSLSNLGSPWAGLLIVDEQGRVLCANRRAERLLGLDATGASLDELFDLPLPQLLGQSERQPFALLAGGRYRFHGQLHRPAQRRPVRSRTWRAAPDPVRHGEPDLQAIHHGDACLDKAVHQARRMLEKDIPILIQGETGAGKEVFVRALHGASSRASQPLVAVNCAAIPAELVEAELFGYEKGAFTGASQKGSLGLIRKAHRGVLFLDEVGDMPLHAQARLLRVLQERCVQPLGGGEPQPVDIRLVSATNRPLRQDVDTGRFRSDLYYRVSGLNLALPPLRERSDKLALFQHLWDRYREPDQSKIIASEVLELFMRHPWPGNLRQLSSVIQVALALAENQPVRIEHLPEDFFVDLPEQKPAPPTVRDDDLASLLRACGGNLSHLARQLGISRNTLYKRLRQQGMHA</sequence>
<dbReference type="SUPFAM" id="SSF52540">
    <property type="entry name" value="P-loop containing nucleoside triphosphate hydrolases"/>
    <property type="match status" value="1"/>
</dbReference>
<evidence type="ECO:0000256" key="3">
    <source>
        <dbReference type="ARBA" id="ARBA00023015"/>
    </source>
</evidence>
<accession>A0A4Q9QHB1</accession>
<proteinExistence type="predicted"/>
<dbReference type="RefSeq" id="WP_131181741.1">
    <property type="nucleotide sequence ID" value="NZ_QJUI01000019.1"/>
</dbReference>
<dbReference type="InterPro" id="IPR025662">
    <property type="entry name" value="Sigma_54_int_dom_ATP-bd_1"/>
</dbReference>
<dbReference type="PRINTS" id="PR01590">
    <property type="entry name" value="HTHFIS"/>
</dbReference>
<dbReference type="AlphaFoldDB" id="A0A4Q9QHB1"/>
<feature type="domain" description="Sigma-54 factor interaction" evidence="6">
    <location>
        <begin position="311"/>
        <end position="538"/>
    </location>
</feature>
<evidence type="ECO:0000313" key="8">
    <source>
        <dbReference type="Proteomes" id="UP000292302"/>
    </source>
</evidence>
<dbReference type="Pfam" id="PF25601">
    <property type="entry name" value="AAA_lid_14"/>
    <property type="match status" value="1"/>
</dbReference>
<protein>
    <submittedName>
        <fullName evidence="7">Sigma-54-dependent Fis family transcriptional regulator</fullName>
    </submittedName>
</protein>